<gene>
    <name evidence="2" type="ORF">OS493_038526</name>
</gene>
<sequence>MDSQIGNLEEELANLDLEEERQAKQRKVQSLQRLIKEKRARIHQAAEQLDGDLPGSSEPTEPTNITDLKRLVSNQTPLDGLLQPLQQATSIANQCWNAVPSQAIGAQQSDTRQRTGMIGTSEMFLKPAQLPKVCIEKAVIDNKELRNALNEKFSSLKLKILDFAGDNEYHAYHHMFLRSQAIYVIVFNMAEFAENSFRDINARIKTLHLWFESVCSHVPPKTPIFLVGTHRGHMDKICMESLNGHLTKSLWDLYCDELIMNDVDKLIFFPVENSDGKNDAGVQTLRKKIMFVEEELKETIGHDIPLSWIQIQDEIIKLQEKKEAKFCVSLEEFPRTFDYLICTNWSEETLKYFHEKGLVIYLDKDQELSRLVLLKPEILVDIIIQLVTKQPEMIHQRGFRRDWKLLHTKGMLTKSLLDRILSEAVAVAGK</sequence>
<dbReference type="SUPFAM" id="SSF52540">
    <property type="entry name" value="P-loop containing nucleoside triphosphate hydrolases"/>
    <property type="match status" value="1"/>
</dbReference>
<keyword evidence="1" id="KW-0175">Coiled coil</keyword>
<proteinExistence type="predicted"/>
<accession>A0A9X0CGW5</accession>
<evidence type="ECO:0000313" key="2">
    <source>
        <dbReference type="EMBL" id="KAJ7350090.1"/>
    </source>
</evidence>
<dbReference type="EMBL" id="MU827403">
    <property type="protein sequence ID" value="KAJ7350090.1"/>
    <property type="molecule type" value="Genomic_DNA"/>
</dbReference>
<evidence type="ECO:0000313" key="3">
    <source>
        <dbReference type="Proteomes" id="UP001163046"/>
    </source>
</evidence>
<organism evidence="2 3">
    <name type="scientific">Desmophyllum pertusum</name>
    <dbReference type="NCBI Taxonomy" id="174260"/>
    <lineage>
        <taxon>Eukaryota</taxon>
        <taxon>Metazoa</taxon>
        <taxon>Cnidaria</taxon>
        <taxon>Anthozoa</taxon>
        <taxon>Hexacorallia</taxon>
        <taxon>Scleractinia</taxon>
        <taxon>Caryophylliina</taxon>
        <taxon>Caryophylliidae</taxon>
        <taxon>Desmophyllum</taxon>
    </lineage>
</organism>
<reference evidence="2" key="1">
    <citation type="submission" date="2023-01" db="EMBL/GenBank/DDBJ databases">
        <title>Genome assembly of the deep-sea coral Lophelia pertusa.</title>
        <authorList>
            <person name="Herrera S."/>
            <person name="Cordes E."/>
        </authorList>
    </citation>
    <scope>NUCLEOTIDE SEQUENCE</scope>
    <source>
        <strain evidence="2">USNM1676648</strain>
        <tissue evidence="2">Polyp</tissue>
    </source>
</reference>
<evidence type="ECO:0000256" key="1">
    <source>
        <dbReference type="SAM" id="Coils"/>
    </source>
</evidence>
<feature type="coiled-coil region" evidence="1">
    <location>
        <begin position="5"/>
        <end position="48"/>
    </location>
</feature>
<keyword evidence="3" id="KW-1185">Reference proteome</keyword>
<dbReference type="AlphaFoldDB" id="A0A9X0CGW5"/>
<dbReference type="InterPro" id="IPR027417">
    <property type="entry name" value="P-loop_NTPase"/>
</dbReference>
<dbReference type="Gene3D" id="3.40.50.300">
    <property type="entry name" value="P-loop containing nucleotide triphosphate hydrolases"/>
    <property type="match status" value="1"/>
</dbReference>
<dbReference type="Proteomes" id="UP001163046">
    <property type="component" value="Unassembled WGS sequence"/>
</dbReference>
<dbReference type="OrthoDB" id="5986751at2759"/>
<dbReference type="Pfam" id="PF08477">
    <property type="entry name" value="Roc"/>
    <property type="match status" value="1"/>
</dbReference>
<comment type="caution">
    <text evidence="2">The sequence shown here is derived from an EMBL/GenBank/DDBJ whole genome shotgun (WGS) entry which is preliminary data.</text>
</comment>
<protein>
    <submittedName>
        <fullName evidence="2">Uncharacterized protein</fullName>
    </submittedName>
</protein>
<name>A0A9X0CGW5_9CNID</name>